<proteinExistence type="predicted"/>
<organism evidence="1 2">
    <name type="scientific">Lactococcus lactis subsp. lactis</name>
    <name type="common">Streptococcus lactis</name>
    <dbReference type="NCBI Taxonomy" id="1360"/>
    <lineage>
        <taxon>Bacteria</taxon>
        <taxon>Bacillati</taxon>
        <taxon>Bacillota</taxon>
        <taxon>Bacilli</taxon>
        <taxon>Lactobacillales</taxon>
        <taxon>Streptococcaceae</taxon>
        <taxon>Lactococcus</taxon>
    </lineage>
</organism>
<gene>
    <name evidence="1" type="ORF">M20_1347</name>
</gene>
<evidence type="ECO:0008006" key="3">
    <source>
        <dbReference type="Google" id="ProtNLM"/>
    </source>
</evidence>
<dbReference type="PATRIC" id="fig|1360.114.peg.869"/>
<comment type="caution">
    <text evidence="1">The sequence shown here is derived from an EMBL/GenBank/DDBJ whole genome shotgun (WGS) entry which is preliminary data.</text>
</comment>
<evidence type="ECO:0000313" key="2">
    <source>
        <dbReference type="Proteomes" id="UP000053719"/>
    </source>
</evidence>
<dbReference type="EMBL" id="LKLU01000081">
    <property type="protein sequence ID" value="KSU20717.1"/>
    <property type="molecule type" value="Genomic_DNA"/>
</dbReference>
<reference evidence="2" key="1">
    <citation type="submission" date="2015-10" db="EMBL/GenBank/DDBJ databases">
        <title>Draft Genome Sequences of 11 Lactococcus lactis subspecies cremoris strains.</title>
        <authorList>
            <person name="Wels M."/>
            <person name="Backus L."/>
            <person name="Boekhorst J."/>
            <person name="Dijkstra A."/>
            <person name="Beerthuizen M."/>
            <person name="Kelly W."/>
            <person name="Siezen R."/>
            <person name="Bachmann H."/>
            <person name="Van Hijum S."/>
        </authorList>
    </citation>
    <scope>NUCLEOTIDE SEQUENCE [LARGE SCALE GENOMIC DNA]</scope>
    <source>
        <strain evidence="2">M20</strain>
    </source>
</reference>
<dbReference type="Proteomes" id="UP000053719">
    <property type="component" value="Unassembled WGS sequence"/>
</dbReference>
<protein>
    <recommendedName>
        <fullName evidence="3">TIGR04197 family type VII secretion effector</fullName>
    </recommendedName>
</protein>
<dbReference type="AlphaFoldDB" id="A0A0V8E4J4"/>
<accession>A0A0V8E4J4</accession>
<sequence length="90" mass="9808">MFMATGKIRSNTADAQEAVAELTGLQVSSFQTVELGESNVTSMTNGAQMANELMGNVSKVVSCVLAQANKFPELAQRIEERDIQDANRWK</sequence>
<name>A0A0V8E4J4_LACLL</name>
<evidence type="ECO:0000313" key="1">
    <source>
        <dbReference type="EMBL" id="KSU20717.1"/>
    </source>
</evidence>